<evidence type="ECO:0000313" key="2">
    <source>
        <dbReference type="EMBL" id="VAW77330.1"/>
    </source>
</evidence>
<proteinExistence type="predicted"/>
<dbReference type="SMART" id="SM01321">
    <property type="entry name" value="Y1_Tnp"/>
    <property type="match status" value="1"/>
</dbReference>
<dbReference type="AlphaFoldDB" id="A0A3B0YL18"/>
<name>A0A3B0YL18_9ZZZZ</name>
<accession>A0A3B0YL18</accession>
<dbReference type="GO" id="GO:0004803">
    <property type="term" value="F:transposase activity"/>
    <property type="evidence" value="ECO:0007669"/>
    <property type="project" value="InterPro"/>
</dbReference>
<dbReference type="PANTHER" id="PTHR34322">
    <property type="entry name" value="TRANSPOSASE, Y1_TNP DOMAIN-CONTAINING"/>
    <property type="match status" value="1"/>
</dbReference>
<dbReference type="Pfam" id="PF01797">
    <property type="entry name" value="Y1_Tnp"/>
    <property type="match status" value="1"/>
</dbReference>
<protein>
    <recommendedName>
        <fullName evidence="1">Transposase IS200-like domain-containing protein</fullName>
    </recommendedName>
</protein>
<organism evidence="2">
    <name type="scientific">hydrothermal vent metagenome</name>
    <dbReference type="NCBI Taxonomy" id="652676"/>
    <lineage>
        <taxon>unclassified sequences</taxon>
        <taxon>metagenomes</taxon>
        <taxon>ecological metagenomes</taxon>
    </lineage>
</organism>
<sequence>MARPLRIEFAGALYHVTSRGDGQEDIYLTDADRIAFLNVLSKVCERFNWVVHTYCLMSNHYHLLVETPDANLSQGMRQLNGVFTQKFNRNNERVGHVFQGRYKAILVQKESYLLELARYIVLNPVRAQMVRAAKDWPWSSYRATAGFKKNETWLSVDWLLSAFSSKKKMAMKQYRDFVSAGRNQPSPWEELRNQIYLGDDAFVDDMQCKISLDTNLSEVPSSQKRQVVKPLVEYEKLFSNRDDVIVKAYASGGYSMKTIGDYYNIHYSRVSRIIKARDKT</sequence>
<dbReference type="PANTHER" id="PTHR34322:SF2">
    <property type="entry name" value="TRANSPOSASE IS200-LIKE DOMAIN-CONTAINING PROTEIN"/>
    <property type="match status" value="1"/>
</dbReference>
<reference evidence="2" key="1">
    <citation type="submission" date="2018-06" db="EMBL/GenBank/DDBJ databases">
        <authorList>
            <person name="Zhirakovskaya E."/>
        </authorList>
    </citation>
    <scope>NUCLEOTIDE SEQUENCE</scope>
</reference>
<dbReference type="EMBL" id="UOFL01000129">
    <property type="protein sequence ID" value="VAW77330.1"/>
    <property type="molecule type" value="Genomic_DNA"/>
</dbReference>
<gene>
    <name evidence="2" type="ORF">MNBD_GAMMA12-3178</name>
</gene>
<dbReference type="SUPFAM" id="SSF143422">
    <property type="entry name" value="Transposase IS200-like"/>
    <property type="match status" value="1"/>
</dbReference>
<feature type="domain" description="Transposase IS200-like" evidence="1">
    <location>
        <begin position="9"/>
        <end position="123"/>
    </location>
</feature>
<dbReference type="NCBIfam" id="NF047646">
    <property type="entry name" value="REP_Tyr_transpos"/>
    <property type="match status" value="1"/>
</dbReference>
<dbReference type="GO" id="GO:0003677">
    <property type="term" value="F:DNA binding"/>
    <property type="evidence" value="ECO:0007669"/>
    <property type="project" value="InterPro"/>
</dbReference>
<dbReference type="GO" id="GO:0006313">
    <property type="term" value="P:DNA transposition"/>
    <property type="evidence" value="ECO:0007669"/>
    <property type="project" value="InterPro"/>
</dbReference>
<dbReference type="Gene3D" id="3.30.70.1290">
    <property type="entry name" value="Transposase IS200-like"/>
    <property type="match status" value="1"/>
</dbReference>
<evidence type="ECO:0000259" key="1">
    <source>
        <dbReference type="SMART" id="SM01321"/>
    </source>
</evidence>
<dbReference type="InterPro" id="IPR036515">
    <property type="entry name" value="Transposase_17_sf"/>
</dbReference>
<dbReference type="InterPro" id="IPR002686">
    <property type="entry name" value="Transposase_17"/>
</dbReference>